<dbReference type="GO" id="GO:0004519">
    <property type="term" value="F:endonuclease activity"/>
    <property type="evidence" value="ECO:0007669"/>
    <property type="project" value="UniProtKB-UniRule"/>
</dbReference>
<dbReference type="GO" id="GO:0016787">
    <property type="term" value="F:hydrolase activity"/>
    <property type="evidence" value="ECO:0007669"/>
    <property type="project" value="UniProtKB-KW"/>
</dbReference>
<feature type="binding site" evidence="12">
    <location>
        <position position="30"/>
    </location>
    <ligand>
        <name>Mg(2+)</name>
        <dbReference type="ChEBI" id="CHEBI:18420"/>
        <label>1</label>
    </ligand>
</feature>
<name>F0RSV0_SPHGB</name>
<evidence type="ECO:0000256" key="12">
    <source>
        <dbReference type="HAMAP-Rule" id="MF_01480"/>
    </source>
</evidence>
<dbReference type="PROSITE" id="PS51749">
    <property type="entry name" value="HNH_CAS9"/>
    <property type="match status" value="1"/>
</dbReference>
<dbReference type="Gene3D" id="3.30.420.10">
    <property type="entry name" value="Ribonuclease H-like superfamily/Ribonuclease H"/>
    <property type="match status" value="3"/>
</dbReference>
<feature type="binding site" evidence="12">
    <location>
        <position position="792"/>
    </location>
    <ligand>
        <name>Mg(2+)</name>
        <dbReference type="ChEBI" id="CHEBI:18420"/>
        <label>2</label>
    </ligand>
</feature>
<evidence type="ECO:0000256" key="2">
    <source>
        <dbReference type="ARBA" id="ARBA00022722"/>
    </source>
</evidence>
<keyword evidence="4 12" id="KW-0255">Endonuclease</keyword>
<evidence type="ECO:0000256" key="4">
    <source>
        <dbReference type="ARBA" id="ARBA00022759"/>
    </source>
</evidence>
<feature type="active site" description="Proton acceptor for HNH nuclease domain" evidence="12">
    <location>
        <position position="635"/>
    </location>
</feature>
<protein>
    <recommendedName>
        <fullName evidence="12">CRISPR-associated endonuclease Cas9</fullName>
        <ecNumber evidence="12">3.1.-.-</ecNumber>
    </recommendedName>
</protein>
<feature type="binding site" evidence="12">
    <location>
        <position position="561"/>
    </location>
    <ligand>
        <name>Mg(2+)</name>
        <dbReference type="ChEBI" id="CHEBI:18420"/>
        <label>2</label>
    </ligand>
</feature>
<keyword evidence="6 12" id="KW-0460">Magnesium</keyword>
<evidence type="ECO:0000256" key="11">
    <source>
        <dbReference type="ARBA" id="ARBA00046380"/>
    </source>
</evidence>
<comment type="function">
    <text evidence="12">CRISPR (clustered regularly interspaced short palindromic repeat) is an adaptive immune system that provides protection against mobile genetic elements (viruses, transposable elements and conjugative plasmids). CRISPR clusters contain spacers, sequences complementary to antecedent mobile elements, and target invading nucleic acids. CRISPR clusters are transcribed and processed into CRISPR RNA (crRNA). In type II CRISPR systems correct processing of pre-crRNA requires a trans-encoded small RNA (tracrRNA), endogenous ribonuclease 3 (rnc) and this protein. The tracrRNA serves as a guide for ribonuclease 3-aided processing of pre-crRNA. Subsequently Cas9/crRNA/tracrRNA endonucleolytically cleaves linear or circular dsDNA target complementary to the spacer; Cas9 is inactive in the absence of the 2 guide RNAs (gRNA). Cas9 recognizes the protospacer adjacent motif (PAM) in the CRISPR repeat sequences to help distinguish self versus nonself, as targets within the bacterial CRISPR locus do not have PAMs. PAM recognition is also required for catalytic activity.</text>
</comment>
<dbReference type="GO" id="GO:0046872">
    <property type="term" value="F:metal ion binding"/>
    <property type="evidence" value="ECO:0007669"/>
    <property type="project" value="UniProtKB-UniRule"/>
</dbReference>
<dbReference type="Proteomes" id="UP000008466">
    <property type="component" value="Chromosome"/>
</dbReference>
<feature type="binding site" evidence="12">
    <location>
        <position position="561"/>
    </location>
    <ligand>
        <name>Mg(2+)</name>
        <dbReference type="ChEBI" id="CHEBI:18420"/>
        <label>1</label>
    </ligand>
</feature>
<keyword evidence="8 12" id="KW-0051">Antiviral defense</keyword>
<comment type="similarity">
    <text evidence="12">Belongs to the CRISPR-associated Cas9 family.</text>
</comment>
<comment type="cofactor">
    <cofactor evidence="1 12">
        <name>Mg(2+)</name>
        <dbReference type="ChEBI" id="CHEBI:18420"/>
    </cofactor>
</comment>
<dbReference type="OrthoDB" id="9757607at2"/>
<dbReference type="Pfam" id="PF13395">
    <property type="entry name" value="HNH_4"/>
    <property type="match status" value="1"/>
</dbReference>
<feature type="active site" description="For RuvC-like nuclease domain" evidence="12">
    <location>
        <position position="30"/>
    </location>
</feature>
<dbReference type="AlphaFoldDB" id="F0RSV0"/>
<dbReference type="InterPro" id="IPR041383">
    <property type="entry name" value="RuvC_III"/>
</dbReference>
<evidence type="ECO:0000256" key="7">
    <source>
        <dbReference type="ARBA" id="ARBA00022884"/>
    </source>
</evidence>
<evidence type="ECO:0000259" key="14">
    <source>
        <dbReference type="PROSITE" id="PS51749"/>
    </source>
</evidence>
<keyword evidence="9 12" id="KW-0238">DNA-binding</keyword>
<keyword evidence="3 12" id="KW-0479">Metal-binding</keyword>
<evidence type="ECO:0000256" key="9">
    <source>
        <dbReference type="ARBA" id="ARBA00023125"/>
    </source>
</evidence>
<evidence type="ECO:0000256" key="13">
    <source>
        <dbReference type="SAM" id="Coils"/>
    </source>
</evidence>
<feature type="binding site" evidence="12">
    <location>
        <position position="557"/>
    </location>
    <ligand>
        <name>Mg(2+)</name>
        <dbReference type="ChEBI" id="CHEBI:18420"/>
        <label>1</label>
    </ligand>
</feature>
<dbReference type="InterPro" id="IPR036397">
    <property type="entry name" value="RNaseH_sf"/>
</dbReference>
<dbReference type="InterPro" id="IPR028629">
    <property type="entry name" value="Cas9"/>
</dbReference>
<dbReference type="GO" id="GO:0043571">
    <property type="term" value="P:maintenance of CRISPR repeat elements"/>
    <property type="evidence" value="ECO:0007669"/>
    <property type="project" value="UniProtKB-UniRule"/>
</dbReference>
<feature type="binding site" evidence="12">
    <location>
        <position position="30"/>
    </location>
    <ligand>
        <name>Mg(2+)</name>
        <dbReference type="ChEBI" id="CHEBI:18420"/>
        <label>2</label>
    </ligand>
</feature>
<dbReference type="Pfam" id="PF18541">
    <property type="entry name" value="RuvC_III"/>
    <property type="match status" value="1"/>
</dbReference>
<dbReference type="HOGENOM" id="CLU_294047_0_0_12"/>
<evidence type="ECO:0000313" key="15">
    <source>
        <dbReference type="EMBL" id="ADY14000.1"/>
    </source>
</evidence>
<dbReference type="GO" id="GO:0003677">
    <property type="term" value="F:DNA binding"/>
    <property type="evidence" value="ECO:0007669"/>
    <property type="project" value="UniProtKB-UniRule"/>
</dbReference>
<evidence type="ECO:0000256" key="1">
    <source>
        <dbReference type="ARBA" id="ARBA00001946"/>
    </source>
</evidence>
<feature type="coiled-coil region" evidence="13">
    <location>
        <begin position="936"/>
        <end position="967"/>
    </location>
</feature>
<keyword evidence="16" id="KW-1185">Reference proteome</keyword>
<dbReference type="EMBL" id="CP002541">
    <property type="protein sequence ID" value="ADY14000.1"/>
    <property type="molecule type" value="Genomic_DNA"/>
</dbReference>
<sequence>MSKKVSRRYEEQAQEICQRLGSRPYSIGLDLGVGSIGVAVAAYDPIKKQPSDLVFVSSRIFIPSTGAAERRQKRGQRNSLRHRANRLKFLWKLLAERNLMLSYSEQDVPDPARLRFEDAVVRANPYELRLKGLNEQLTLSELGYALYHIANHRGSSSVRTFLDEEKSSDDKKLEEQQAMTEQLAKEKGISTFIEVLTAFNTNGLIGYRNSESVKSKGVPVPTRDIISNEIDVLLQTQKQFYQEILSDEYCDRIVSAILFENEKIVPEAGCCPYFPDEKKLPRCHFLNEERRLWEAINNARIKMPMQEGAAKRYQSASFSDEQRHILFHIARSGTDITPKLVQKEFPALKTSIIVLQGKEKAIQKIAGFRFRRLEEKSFWKRLSEEQKDDFFSAWTNTPDDKRLSKYLMKHLLLTENEVVDALKTVSLIGDYGPIGKTATQLLMKHLEDGLTYTEALERGMETGEFQELSVWEQQSLLPYYGQILTGSTQALMGKYWHSAFKEKRDSEGFFKPNTNSDEEKYGRIANPVVHQTLNELRKLMNELITILGAKPQEITVELARELKVGAEKREDIIKQQTKQEKEAVLAYSKYCEPNNLDKRYIERFRLLEDQAFVCPYCLEHISVADIAAGRADVDHIFPRDDTADNSYGNKVVAHRQCNDIKGKRTPYAAFSNTSAWGPIMHYLDETPGMWRKRRKFETNEEEYAKYLQSKGFVSRFESDNSYIAKAAKEYLRCLFNPNNVTAVGSLKGMETSILRKAWNLQGIDDLLGSRHWSKDADTSPTMRKNRDDNRHHGLDAIVALYCSRSLVQMINTMSEQGKRAVEIEAMIPIPGYASEPNLSFEAQRELFRKKILEFMDLHAFVSMKTDNDANGALLKDTVYSILGADTQGEDLVFVVKKKIKDIGVKIGDYEEVASAIRGRITDKQPKWYPMEMKDKIEQLQSKNEAALQKYKESLVQAAAVLEESNRKLIESGKKPIQLSEKTISKKALELVGGYYYLISNNKRTKTFVVKEPSNEVKGFAFDTGSNLCLDFYHDAQGKLCGEIIRKIQAMNPSYKPAYMKQGYSLYVRLYQGDVCELRASDLTEAESNLAKTTHVRLPNAKPGRTFVIIITFTEMGSGYQIYFSNLAKSKKGQDTSFTLTTIKNYDVRKVQLSSAGLVRYVSPLLVDKIEKDEVALCGE</sequence>
<dbReference type="GO" id="GO:0051607">
    <property type="term" value="P:defense response to virus"/>
    <property type="evidence" value="ECO:0007669"/>
    <property type="project" value="UniProtKB-UniRule"/>
</dbReference>
<dbReference type="InterPro" id="IPR033114">
    <property type="entry name" value="HNH_CAS9"/>
</dbReference>
<keyword evidence="13" id="KW-0175">Coiled coil</keyword>
<proteinExistence type="inferred from homology"/>
<dbReference type="HAMAP" id="MF_01480">
    <property type="entry name" value="Cas9"/>
    <property type="match status" value="1"/>
</dbReference>
<keyword evidence="5 12" id="KW-0378">Hydrolase</keyword>
<dbReference type="eggNOG" id="COG3513">
    <property type="taxonomic scope" value="Bacteria"/>
</dbReference>
<accession>F0RSV0</accession>
<dbReference type="EC" id="3.1.-.-" evidence="12"/>
<dbReference type="InterPro" id="IPR003615">
    <property type="entry name" value="HNH_nuc"/>
</dbReference>
<keyword evidence="2 12" id="KW-0540">Nuclease</keyword>
<keyword evidence="10" id="KW-0464">Manganese</keyword>
<evidence type="ECO:0000256" key="3">
    <source>
        <dbReference type="ARBA" id="ARBA00022723"/>
    </source>
</evidence>
<feature type="domain" description="HNH Cas9-type" evidence="14">
    <location>
        <begin position="562"/>
        <end position="717"/>
    </location>
</feature>
<evidence type="ECO:0000256" key="10">
    <source>
        <dbReference type="ARBA" id="ARBA00023211"/>
    </source>
</evidence>
<dbReference type="STRING" id="158189.SpiBuddy_2181"/>
<evidence type="ECO:0000256" key="6">
    <source>
        <dbReference type="ARBA" id="ARBA00022842"/>
    </source>
</evidence>
<dbReference type="NCBIfam" id="TIGR01865">
    <property type="entry name" value="cas_Csn1"/>
    <property type="match status" value="1"/>
</dbReference>
<dbReference type="RefSeq" id="WP_013607849.1">
    <property type="nucleotide sequence ID" value="NC_015152.1"/>
</dbReference>
<comment type="subunit">
    <text evidence="11 12">Monomer. Binds crRNA and tracrRNA.</text>
</comment>
<organism evidence="15 16">
    <name type="scientific">Sphaerochaeta globosa (strain ATCC BAA-1886 / DSM 22777 / Buddy)</name>
    <name type="common">Spirochaeta sp. (strain Buddy)</name>
    <dbReference type="NCBI Taxonomy" id="158189"/>
    <lineage>
        <taxon>Bacteria</taxon>
        <taxon>Pseudomonadati</taxon>
        <taxon>Spirochaetota</taxon>
        <taxon>Spirochaetia</taxon>
        <taxon>Spirochaetales</taxon>
        <taxon>Sphaerochaetaceae</taxon>
        <taxon>Sphaerochaeta</taxon>
    </lineage>
</organism>
<keyword evidence="7 12" id="KW-0694">RNA-binding</keyword>
<dbReference type="GO" id="GO:0003723">
    <property type="term" value="F:RNA binding"/>
    <property type="evidence" value="ECO:0007669"/>
    <property type="project" value="UniProtKB-UniRule"/>
</dbReference>
<reference evidence="16" key="1">
    <citation type="submission" date="2011-02" db="EMBL/GenBank/DDBJ databases">
        <title>Complete sequence of Spirochaeta sp. Buddy.</title>
        <authorList>
            <person name="Lucas S."/>
            <person name="Copeland A."/>
            <person name="Lapidus A."/>
            <person name="Cheng J.-F."/>
            <person name="Goodwin L."/>
            <person name="Pitluck S."/>
            <person name="Zeytun A."/>
            <person name="Detter J.C."/>
            <person name="Han C."/>
            <person name="Tapia R."/>
            <person name="Land M."/>
            <person name="Hauser L."/>
            <person name="Kyrpides N."/>
            <person name="Ivanova N."/>
            <person name="Mikhailova N."/>
            <person name="Pagani I."/>
            <person name="Ritalahti K.M."/>
            <person name="Loeffler F.E."/>
            <person name="Woyke T."/>
        </authorList>
    </citation>
    <scope>NUCLEOTIDE SEQUENCE [LARGE SCALE GENOMIC DNA]</scope>
    <source>
        <strain evidence="16">ATCC BAA-1886 / DSM 22777 / Buddy</strain>
    </source>
</reference>
<evidence type="ECO:0000256" key="8">
    <source>
        <dbReference type="ARBA" id="ARBA00023118"/>
    </source>
</evidence>
<dbReference type="KEGG" id="sbu:SpiBuddy_2181"/>
<evidence type="ECO:0000256" key="5">
    <source>
        <dbReference type="ARBA" id="ARBA00022801"/>
    </source>
</evidence>
<comment type="domain">
    <text evidence="12">Has 2 endonuclease domains. The discontinuous RuvC-like domain cleaves the target DNA noncomplementary to crRNA while the HNH nuclease domain cleaves the target DNA complementary to crRNA.</text>
</comment>
<gene>
    <name evidence="12" type="primary">cas9</name>
    <name evidence="15" type="ordered locus">SpiBuddy_2181</name>
</gene>
<evidence type="ECO:0000313" key="16">
    <source>
        <dbReference type="Proteomes" id="UP000008466"/>
    </source>
</evidence>